<dbReference type="GO" id="GO:0005506">
    <property type="term" value="F:iron ion binding"/>
    <property type="evidence" value="ECO:0007669"/>
    <property type="project" value="InterPro"/>
</dbReference>
<dbReference type="Proteomes" id="UP000007014">
    <property type="component" value="Chromosome 14"/>
</dbReference>
<dbReference type="InterPro" id="IPR006620">
    <property type="entry name" value="Pro_4_hyd_alph"/>
</dbReference>
<evidence type="ECO:0000256" key="3">
    <source>
        <dbReference type="ARBA" id="ARBA00022723"/>
    </source>
</evidence>
<keyword evidence="5" id="KW-0223">Dioxygenase</keyword>
<evidence type="ECO:0000256" key="5">
    <source>
        <dbReference type="ARBA" id="ARBA00022964"/>
    </source>
</evidence>
<dbReference type="Gramene" id="CMN309CT">
    <property type="protein sequence ID" value="CMN309CT"/>
    <property type="gene ID" value="CMN309C"/>
</dbReference>
<dbReference type="RefSeq" id="XP_005537416.1">
    <property type="nucleotide sequence ID" value="XM_005537359.1"/>
</dbReference>
<dbReference type="OrthoDB" id="430522at2759"/>
<organism evidence="11 12">
    <name type="scientific">Cyanidioschyzon merolae (strain NIES-3377 / 10D)</name>
    <name type="common">Unicellular red alga</name>
    <dbReference type="NCBI Taxonomy" id="280699"/>
    <lineage>
        <taxon>Eukaryota</taxon>
        <taxon>Rhodophyta</taxon>
        <taxon>Bangiophyceae</taxon>
        <taxon>Cyanidiales</taxon>
        <taxon>Cyanidiaceae</taxon>
        <taxon>Cyanidioschyzon</taxon>
    </lineage>
</organism>
<keyword evidence="4" id="KW-0847">Vitamin C</keyword>
<dbReference type="GO" id="GO:0031543">
    <property type="term" value="F:peptidyl-proline dioxygenase activity"/>
    <property type="evidence" value="ECO:0007669"/>
    <property type="project" value="UniProtKB-ARBA"/>
</dbReference>
<dbReference type="AlphaFoldDB" id="M1V5W5"/>
<dbReference type="Gene3D" id="3.60.130.20">
    <property type="entry name" value="Oxoglutarate/iron-dependent oxygenase, C-terminal degradation domain"/>
    <property type="match status" value="1"/>
</dbReference>
<dbReference type="PANTHER" id="PTHR12117:SF0">
    <property type="entry name" value="PROLYL 3-HYDROXYLASE OGFOD1"/>
    <property type="match status" value="1"/>
</dbReference>
<name>M1V5W5_CYAM1</name>
<comment type="similarity">
    <text evidence="2">Belongs to the TPA1 family.</text>
</comment>
<keyword evidence="12" id="KW-1185">Reference proteome</keyword>
<evidence type="ECO:0000259" key="10">
    <source>
        <dbReference type="PROSITE" id="PS51471"/>
    </source>
</evidence>
<dbReference type="OMA" id="GWYHIPQ"/>
<dbReference type="Gene3D" id="2.60.120.620">
    <property type="entry name" value="q2cbj1_9rhob like domain"/>
    <property type="match status" value="1"/>
</dbReference>
<sequence length="607" mass="68075">MKRSKRQGNGATSTQHEKKRSTHAKGSSDAGQVSVPCTLLDQSDRLISLREKYTSAEPFSHIQLREVFDEVFLNAVRNEIISNCTGSLKETDIYKVYQTGELRNLDALSTEEQRRLRNLRVLRDILYSERFRKFLMALTGCCDESCGECLDGDLIDCSINVYTRGCHLLCHDDAIGTRRLSYILYLTEPEHTWTQEDGGSLQLFRLRDGKPVQGAIPEPENYSHTSLLPEWNTLAVFQVLPGRSFHAVEEVRTDEMPRLSISGWYHVRAPDDKTPVDPAASLRQLQTGAHRPFLPLSAELSASCAVLSQGSDRARTLLDAALSTAELEYLRTYIQPVYFEDAHVRAIRKRFRRESSVQLHDFLKISGEASALVAALHETDSDARVRWQRLAAGGESSDDPSGWRTVGPPHRQRYLEYQGYLDSGPPVSILEGTLNCFQALFASRSMARFLMVLTGLDASYGRIRGYRCNIRRFRPGLDYTLATYETLVPRTEPCLLDATLCFVDDREQDSAEAWRSGECGGYECYMDSGDGDGDPSVYRDVDDADDANGNANQLLNLPPVSNALSLVLRDHDVLRFVKYVTAAAPSSRLDLAFEYALAEEHNGKASQ</sequence>
<dbReference type="InterPro" id="IPR039558">
    <property type="entry name" value="TPA1/OFD1_N"/>
</dbReference>
<proteinExistence type="inferred from homology"/>
<protein>
    <recommendedName>
        <fullName evidence="10">Fe2OG dioxygenase domain-containing protein</fullName>
    </recommendedName>
</protein>
<evidence type="ECO:0000256" key="4">
    <source>
        <dbReference type="ARBA" id="ARBA00022896"/>
    </source>
</evidence>
<dbReference type="eggNOG" id="KOG3844">
    <property type="taxonomic scope" value="Eukaryota"/>
</dbReference>
<reference evidence="11 12" key="1">
    <citation type="journal article" date="2004" name="Nature">
        <title>Genome sequence of the ultrasmall unicellular red alga Cyanidioschyzon merolae 10D.</title>
        <authorList>
            <person name="Matsuzaki M."/>
            <person name="Misumi O."/>
            <person name="Shin-i T."/>
            <person name="Maruyama S."/>
            <person name="Takahara M."/>
            <person name="Miyagishima S."/>
            <person name="Mori T."/>
            <person name="Nishida K."/>
            <person name="Yagisawa F."/>
            <person name="Nishida K."/>
            <person name="Yoshida Y."/>
            <person name="Nishimura Y."/>
            <person name="Nakao S."/>
            <person name="Kobayashi T."/>
            <person name="Momoyama Y."/>
            <person name="Higashiyama T."/>
            <person name="Minoda A."/>
            <person name="Sano M."/>
            <person name="Nomoto H."/>
            <person name="Oishi K."/>
            <person name="Hayashi H."/>
            <person name="Ohta F."/>
            <person name="Nishizaka S."/>
            <person name="Haga S."/>
            <person name="Miura S."/>
            <person name="Morishita T."/>
            <person name="Kabeya Y."/>
            <person name="Terasawa K."/>
            <person name="Suzuki Y."/>
            <person name="Ishii Y."/>
            <person name="Asakawa S."/>
            <person name="Takano H."/>
            <person name="Ohta N."/>
            <person name="Kuroiwa H."/>
            <person name="Tanaka K."/>
            <person name="Shimizu N."/>
            <person name="Sugano S."/>
            <person name="Sato N."/>
            <person name="Nozaki H."/>
            <person name="Ogasawara N."/>
            <person name="Kohara Y."/>
            <person name="Kuroiwa T."/>
        </authorList>
    </citation>
    <scope>NUCLEOTIDE SEQUENCE [LARGE SCALE GENOMIC DNA]</scope>
    <source>
        <strain evidence="11 12">10D</strain>
    </source>
</reference>
<reference evidence="11 12" key="2">
    <citation type="journal article" date="2007" name="BMC Biol.">
        <title>A 100%-complete sequence reveals unusually simple genomic features in the hot-spring red alga Cyanidioschyzon merolae.</title>
        <authorList>
            <person name="Nozaki H."/>
            <person name="Takano H."/>
            <person name="Misumi O."/>
            <person name="Terasawa K."/>
            <person name="Matsuzaki M."/>
            <person name="Maruyama S."/>
            <person name="Nishida K."/>
            <person name="Yagisawa F."/>
            <person name="Yoshida Y."/>
            <person name="Fujiwara T."/>
            <person name="Takio S."/>
            <person name="Tamura K."/>
            <person name="Chung S.J."/>
            <person name="Nakamura S."/>
            <person name="Kuroiwa H."/>
            <person name="Tanaka K."/>
            <person name="Sato N."/>
            <person name="Kuroiwa T."/>
        </authorList>
    </citation>
    <scope>NUCLEOTIDE SEQUENCE [LARGE SCALE GENOMIC DNA]</scope>
    <source>
        <strain evidence="11 12">10D</strain>
    </source>
</reference>
<evidence type="ECO:0000256" key="2">
    <source>
        <dbReference type="ARBA" id="ARBA00007443"/>
    </source>
</evidence>
<accession>M1V5W5</accession>
<dbReference type="InterPro" id="IPR043044">
    <property type="entry name" value="TPA1/Ofd1_C"/>
</dbReference>
<comment type="cofactor">
    <cofactor evidence="1">
        <name>L-ascorbate</name>
        <dbReference type="ChEBI" id="CHEBI:38290"/>
    </cofactor>
</comment>
<dbReference type="InterPro" id="IPR019601">
    <property type="entry name" value="Oxoglutarate/Fe-dep_Oase_C"/>
</dbReference>
<dbReference type="GeneID" id="16995183"/>
<dbReference type="InterPro" id="IPR051842">
    <property type="entry name" value="uS12_prolyl_hydroxylase"/>
</dbReference>
<dbReference type="EMBL" id="AP006496">
    <property type="protein sequence ID" value="BAM81380.1"/>
    <property type="molecule type" value="Genomic_DNA"/>
</dbReference>
<comment type="catalytic activity">
    <reaction evidence="8">
        <text>[ribosomal protein uS12]-L-proline + 2-oxoglutarate + O2 = [ribosomal protein uS12]-(3S)-3-hydroxy-L-proline + succinate + CO2</text>
        <dbReference type="Rhea" id="RHEA:54156"/>
        <dbReference type="Rhea" id="RHEA-COMP:13816"/>
        <dbReference type="Rhea" id="RHEA-COMP:13818"/>
        <dbReference type="ChEBI" id="CHEBI:15379"/>
        <dbReference type="ChEBI" id="CHEBI:16526"/>
        <dbReference type="ChEBI" id="CHEBI:16810"/>
        <dbReference type="ChEBI" id="CHEBI:30031"/>
        <dbReference type="ChEBI" id="CHEBI:50342"/>
        <dbReference type="ChEBI" id="CHEBI:85428"/>
    </reaction>
</comment>
<dbReference type="Pfam" id="PF10637">
    <property type="entry name" value="Ofd1_CTDD"/>
    <property type="match status" value="1"/>
</dbReference>
<keyword evidence="6" id="KW-0560">Oxidoreductase</keyword>
<evidence type="ECO:0000256" key="6">
    <source>
        <dbReference type="ARBA" id="ARBA00023002"/>
    </source>
</evidence>
<evidence type="ECO:0000313" key="12">
    <source>
        <dbReference type="Proteomes" id="UP000007014"/>
    </source>
</evidence>
<dbReference type="STRING" id="280699.M1V5W5"/>
<keyword evidence="3" id="KW-0479">Metal-binding</keyword>
<evidence type="ECO:0000256" key="7">
    <source>
        <dbReference type="ARBA" id="ARBA00023004"/>
    </source>
</evidence>
<dbReference type="GO" id="GO:0031418">
    <property type="term" value="F:L-ascorbic acid binding"/>
    <property type="evidence" value="ECO:0007669"/>
    <property type="project" value="UniProtKB-KW"/>
</dbReference>
<keyword evidence="7" id="KW-0408">Iron</keyword>
<evidence type="ECO:0000256" key="9">
    <source>
        <dbReference type="SAM" id="MobiDB-lite"/>
    </source>
</evidence>
<dbReference type="SMART" id="SM00702">
    <property type="entry name" value="P4Hc"/>
    <property type="match status" value="1"/>
</dbReference>
<dbReference type="Pfam" id="PF13661">
    <property type="entry name" value="2OG-FeII_Oxy_4"/>
    <property type="match status" value="1"/>
</dbReference>
<dbReference type="PANTHER" id="PTHR12117">
    <property type="entry name" value="HISTONE ACETYLTRANSFERASE COMPLEX"/>
    <property type="match status" value="1"/>
</dbReference>
<evidence type="ECO:0000256" key="1">
    <source>
        <dbReference type="ARBA" id="ARBA00001961"/>
    </source>
</evidence>
<evidence type="ECO:0000313" key="11">
    <source>
        <dbReference type="EMBL" id="BAM81380.1"/>
    </source>
</evidence>
<dbReference type="PROSITE" id="PS51471">
    <property type="entry name" value="FE2OG_OXY"/>
    <property type="match status" value="1"/>
</dbReference>
<dbReference type="KEGG" id="cme:CYME_CMN309C"/>
<evidence type="ECO:0000256" key="8">
    <source>
        <dbReference type="ARBA" id="ARBA00047444"/>
    </source>
</evidence>
<feature type="domain" description="Fe2OG dioxygenase" evidence="10">
    <location>
        <begin position="153"/>
        <end position="267"/>
    </location>
</feature>
<dbReference type="HOGENOM" id="CLU_017005_0_0_1"/>
<dbReference type="InterPro" id="IPR005123">
    <property type="entry name" value="Oxoglu/Fe-dep_dioxygenase_dom"/>
</dbReference>
<gene>
    <name evidence="11" type="ORF">CYME_CMN309C</name>
</gene>
<feature type="region of interest" description="Disordered" evidence="9">
    <location>
        <begin position="1"/>
        <end position="33"/>
    </location>
</feature>